<dbReference type="PANTHER" id="PTHR47642:SF5">
    <property type="entry name" value="ATP-DEPENDENT DNA HELICASE"/>
    <property type="match status" value="1"/>
</dbReference>
<dbReference type="AlphaFoldDB" id="A0A1G2HSW5"/>
<evidence type="ECO:0000256" key="2">
    <source>
        <dbReference type="ARBA" id="ARBA00022763"/>
    </source>
</evidence>
<evidence type="ECO:0000313" key="11">
    <source>
        <dbReference type="Proteomes" id="UP000177190"/>
    </source>
</evidence>
<accession>A0A1G2HSW5</accession>
<evidence type="ECO:0000256" key="1">
    <source>
        <dbReference type="ARBA" id="ARBA00022741"/>
    </source>
</evidence>
<dbReference type="CDD" id="cd18809">
    <property type="entry name" value="SF1_C_RecD"/>
    <property type="match status" value="1"/>
</dbReference>
<reference evidence="10 11" key="1">
    <citation type="journal article" date="2016" name="Nat. Commun.">
        <title>Thousands of microbial genomes shed light on interconnected biogeochemical processes in an aquifer system.</title>
        <authorList>
            <person name="Anantharaman K."/>
            <person name="Brown C.T."/>
            <person name="Hug L.A."/>
            <person name="Sharon I."/>
            <person name="Castelle C.J."/>
            <person name="Probst A.J."/>
            <person name="Thomas B.C."/>
            <person name="Singh A."/>
            <person name="Wilkins M.J."/>
            <person name="Karaoz U."/>
            <person name="Brodie E.L."/>
            <person name="Williams K.H."/>
            <person name="Hubbard S.S."/>
            <person name="Banfield J.F."/>
        </authorList>
    </citation>
    <scope>NUCLEOTIDE SEQUENCE [LARGE SCALE GENOMIC DNA]</scope>
</reference>
<keyword evidence="1" id="KW-0547">Nucleotide-binding</keyword>
<evidence type="ECO:0000256" key="6">
    <source>
        <dbReference type="ARBA" id="ARBA00023125"/>
    </source>
</evidence>
<sequence length="541" mass="61400">MNQEESFDVLKLGYNVYLTGPAGSGKTFLLNKYISYLRKNGRGVGVTASTGIAATHMDGITIHSWSGLGIKSEVSKEDVSKILKKRFIKKRFENTGVLIIDEISMLSAEQFDSLNFICQAFKQNHSPFGGMQIVCSGDLFQLPPIERDGKITKFVYESSAWNEMDMRICYLEEQYRQKEEDKLLELLNHIRSGEVEKARNILMTRNLNSAQFDIEPAKLYTHNVDVDLINNSELEKIVEDENVYFMKISGNKHIADALKRGCLAPEKLSLKRGAKVMFVKNNFDEGYVNGTVGKIADFEDGLPIVKISNGRYIKADFARWKAEEDGKVKAEINQIPLRLAWAITVHKSQGMNLDSAEIDLSKSFVEGMGYVALSRLRSLSGLKLSGINEMSFKVNETISKVDKELRQKSKNFVQELKAINLTERTKRQNEFLNGLPGSGKIKNQKIPNHEITRLLVVQKLPIAEMAEQRNLCQDTILHHLEKIAVSCGADDLEYLKPEGERFDRIKTAFKNFDDFKLSPVKEILGDDFSYDEIRLARIFLR</sequence>
<keyword evidence="4" id="KW-0347">Helicase</keyword>
<protein>
    <recommendedName>
        <fullName evidence="9">AAA+ ATPase domain-containing protein</fullName>
    </recommendedName>
</protein>
<dbReference type="Gene3D" id="2.30.30.940">
    <property type="match status" value="1"/>
</dbReference>
<dbReference type="CDD" id="cd18037">
    <property type="entry name" value="DEXSc_Pif1_like"/>
    <property type="match status" value="1"/>
</dbReference>
<comment type="caution">
    <text evidence="10">The sequence shown here is derived from an EMBL/GenBank/DDBJ whole genome shotgun (WGS) entry which is preliminary data.</text>
</comment>
<evidence type="ECO:0000256" key="3">
    <source>
        <dbReference type="ARBA" id="ARBA00022801"/>
    </source>
</evidence>
<dbReference type="EMBL" id="MHOM01000003">
    <property type="protein sequence ID" value="OGZ65636.1"/>
    <property type="molecule type" value="Genomic_DNA"/>
</dbReference>
<keyword evidence="2" id="KW-0227">DNA damage</keyword>
<name>A0A1G2HSW5_9BACT</name>
<dbReference type="GO" id="GO:0000723">
    <property type="term" value="P:telomere maintenance"/>
    <property type="evidence" value="ECO:0007669"/>
    <property type="project" value="InterPro"/>
</dbReference>
<dbReference type="SMART" id="SM00382">
    <property type="entry name" value="AAA"/>
    <property type="match status" value="1"/>
</dbReference>
<dbReference type="GO" id="GO:0006281">
    <property type="term" value="P:DNA repair"/>
    <property type="evidence" value="ECO:0007669"/>
    <property type="project" value="InterPro"/>
</dbReference>
<dbReference type="Pfam" id="PF21530">
    <property type="entry name" value="Pif1_2B_dom"/>
    <property type="match status" value="1"/>
</dbReference>
<dbReference type="SUPFAM" id="SSF52540">
    <property type="entry name" value="P-loop containing nucleoside triphosphate hydrolases"/>
    <property type="match status" value="2"/>
</dbReference>
<keyword evidence="3" id="KW-0378">Hydrolase</keyword>
<evidence type="ECO:0000256" key="8">
    <source>
        <dbReference type="ARBA" id="ARBA00023235"/>
    </source>
</evidence>
<evidence type="ECO:0000256" key="7">
    <source>
        <dbReference type="ARBA" id="ARBA00023204"/>
    </source>
</evidence>
<keyword evidence="5" id="KW-0067">ATP-binding</keyword>
<evidence type="ECO:0000256" key="4">
    <source>
        <dbReference type="ARBA" id="ARBA00022806"/>
    </source>
</evidence>
<gene>
    <name evidence="10" type="ORF">A2812_03380</name>
</gene>
<dbReference type="InterPro" id="IPR010285">
    <property type="entry name" value="DNA_helicase_pif1-like_DEAD"/>
</dbReference>
<evidence type="ECO:0000256" key="5">
    <source>
        <dbReference type="ARBA" id="ARBA00022840"/>
    </source>
</evidence>
<keyword evidence="7" id="KW-0234">DNA repair</keyword>
<evidence type="ECO:0000313" key="10">
    <source>
        <dbReference type="EMBL" id="OGZ65636.1"/>
    </source>
</evidence>
<dbReference type="Pfam" id="PF14493">
    <property type="entry name" value="HTH_40"/>
    <property type="match status" value="1"/>
</dbReference>
<feature type="domain" description="AAA+ ATPase" evidence="9">
    <location>
        <begin position="12"/>
        <end position="146"/>
    </location>
</feature>
<dbReference type="PANTHER" id="PTHR47642">
    <property type="entry name" value="ATP-DEPENDENT DNA HELICASE"/>
    <property type="match status" value="1"/>
</dbReference>
<organism evidence="10 11">
    <name type="scientific">Candidatus Staskawiczbacteria bacterium RIFCSPHIGHO2_01_FULL_36_16</name>
    <dbReference type="NCBI Taxonomy" id="1802200"/>
    <lineage>
        <taxon>Bacteria</taxon>
        <taxon>Candidatus Staskawicziibacteriota</taxon>
    </lineage>
</organism>
<dbReference type="Gene3D" id="3.40.50.300">
    <property type="entry name" value="P-loop containing nucleotide triphosphate hydrolases"/>
    <property type="match status" value="1"/>
</dbReference>
<dbReference type="Gene3D" id="1.10.10.1390">
    <property type="entry name" value="ATP-dependent DNA helicase RecQ"/>
    <property type="match status" value="1"/>
</dbReference>
<proteinExistence type="predicted"/>
<dbReference type="InterPro" id="IPR049163">
    <property type="entry name" value="Pif1-like_2B_dom"/>
</dbReference>
<keyword evidence="6" id="KW-0238">DNA-binding</keyword>
<dbReference type="InterPro" id="IPR029491">
    <property type="entry name" value="Helicase_HTH"/>
</dbReference>
<dbReference type="GO" id="GO:0003678">
    <property type="term" value="F:DNA helicase activity"/>
    <property type="evidence" value="ECO:0007669"/>
    <property type="project" value="InterPro"/>
</dbReference>
<keyword evidence="8" id="KW-0413">Isomerase</keyword>
<dbReference type="InterPro" id="IPR051055">
    <property type="entry name" value="PIF1_helicase"/>
</dbReference>
<dbReference type="InterPro" id="IPR027417">
    <property type="entry name" value="P-loop_NTPase"/>
</dbReference>
<dbReference type="STRING" id="1802200.A2812_03380"/>
<dbReference type="Proteomes" id="UP000177190">
    <property type="component" value="Unassembled WGS sequence"/>
</dbReference>
<dbReference type="Pfam" id="PF05970">
    <property type="entry name" value="PIF1"/>
    <property type="match status" value="1"/>
</dbReference>
<evidence type="ECO:0000259" key="9">
    <source>
        <dbReference type="SMART" id="SM00382"/>
    </source>
</evidence>
<dbReference type="InterPro" id="IPR003593">
    <property type="entry name" value="AAA+_ATPase"/>
</dbReference>